<feature type="signal peptide" evidence="17">
    <location>
        <begin position="1"/>
        <end position="18"/>
    </location>
</feature>
<feature type="disulfide bond" evidence="15">
    <location>
        <begin position="156"/>
        <end position="168"/>
    </location>
</feature>
<evidence type="ECO:0000256" key="17">
    <source>
        <dbReference type="SAM" id="SignalP"/>
    </source>
</evidence>
<dbReference type="GO" id="GO:0005576">
    <property type="term" value="C:extracellular region"/>
    <property type="evidence" value="ECO:0007669"/>
    <property type="project" value="UniProtKB-SubCell"/>
</dbReference>
<feature type="domain" description="Chitin-binding type-1" evidence="18">
    <location>
        <begin position="142"/>
        <end position="191"/>
    </location>
</feature>
<evidence type="ECO:0000256" key="8">
    <source>
        <dbReference type="ARBA" id="ARBA00022801"/>
    </source>
</evidence>
<name>A0AAV9G5X4_9PEZI</name>
<evidence type="ECO:0000256" key="2">
    <source>
        <dbReference type="ARBA" id="ARBA00004613"/>
    </source>
</evidence>
<keyword evidence="21" id="KW-1185">Reference proteome</keyword>
<dbReference type="PROSITE" id="PS51910">
    <property type="entry name" value="GH18_2"/>
    <property type="match status" value="1"/>
</dbReference>
<dbReference type="CDD" id="cd00035">
    <property type="entry name" value="ChtBD1"/>
    <property type="match status" value="1"/>
</dbReference>
<keyword evidence="12" id="KW-0119">Carbohydrate metabolism</keyword>
<evidence type="ECO:0000256" key="12">
    <source>
        <dbReference type="ARBA" id="ARBA00023277"/>
    </source>
</evidence>
<keyword evidence="7 17" id="KW-0732">Signal</keyword>
<keyword evidence="15" id="KW-1015">Disulfide bond</keyword>
<keyword evidence="10" id="KW-0843">Virulence</keyword>
<evidence type="ECO:0000256" key="1">
    <source>
        <dbReference type="ARBA" id="ARBA00000822"/>
    </source>
</evidence>
<evidence type="ECO:0000256" key="15">
    <source>
        <dbReference type="PROSITE-ProRule" id="PRU00261"/>
    </source>
</evidence>
<dbReference type="Gene3D" id="3.10.50.10">
    <property type="match status" value="1"/>
</dbReference>
<dbReference type="SUPFAM" id="SSF54556">
    <property type="entry name" value="Chitinase insertion domain"/>
    <property type="match status" value="1"/>
</dbReference>
<dbReference type="InterPro" id="IPR053214">
    <property type="entry name" value="LysM12-like"/>
</dbReference>
<dbReference type="PROSITE" id="PS00026">
    <property type="entry name" value="CHIT_BIND_I_1"/>
    <property type="match status" value="1"/>
</dbReference>
<dbReference type="SUPFAM" id="SSF51445">
    <property type="entry name" value="(Trans)glycosidases"/>
    <property type="match status" value="1"/>
</dbReference>
<evidence type="ECO:0000259" key="18">
    <source>
        <dbReference type="PROSITE" id="PS50941"/>
    </source>
</evidence>
<evidence type="ECO:0000256" key="6">
    <source>
        <dbReference type="ARBA" id="ARBA00022669"/>
    </source>
</evidence>
<feature type="chain" id="PRO_5043653571" description="chitinase" evidence="17">
    <location>
        <begin position="19"/>
        <end position="1824"/>
    </location>
</feature>
<sequence length="1824" mass="202581">MKLSRFVSFFSFLCAVEALPGHGHGHGHSHLHRRQHLSTTLSKDICLPIPALLETQEDLVAKLRSDTCGPDEHLVSVPLSSPSPPSGLLARQAEDPYACSETKECGNHACCGKSGHCGYGPLYCGTNGQSPNDVCWSNCDAKASCGRFAEPVGKKCPLNVCCSQHGFCGTTEEFCAVTEDPLTSCQNGCEQPSSGSAGGGNVQKRIIGYYEAWNTEKKCIGMNIDQIPAESLTHLYYSFGYVEPNTFKIVPMRDDDGSSFPAERFRDVNRLKERNPKLKIVIALGGWTHNDNHTIWQPVFSDSVSSQSNRAKFIREIKGFLDEYGYDGVDMDWEYPGAPDRGGGPEDGVNFTKFLQELRIELDKMPGGHKEISFTAPTSYWYLQHFDLEATAEAVDFVNVMSYDLHGVWDRNSSIGAQVLAHTNLTEIDLALKLMWRNNVDPAKISLGIGFYGRSFQLQDPSCHQPGCPFRGAASPGECTGNPGTLSYREIQDIIERENLTPYHDEVNAVKYITWGGDQWVSYDDKDTIQQKITFANGLGLGGLLIWAIDLDTADLDALQAVLYPKPLGTMTGGSVDKWQDAGSGMCRVSKCGDPNCRPGEVRVTHQQCSNGGSQEALCCPMSSAPDPSTCTWRGGDNTWTGDLWCGGQCHEGEVSMMLSKWGDRTSKCSDGHKVYCCPAVAELPDCRWTKCYDGGCNEDEEELTWKKGSCSRMASPRLKFCCKKEQKWDKNKCEWRGKPGNCFDNQCRWTDGFWVAMTVQSEGEGKDCGVHKPTRKRTFCCQPGDDKSPFLPVPLANLFPEPPTNAETEFKLKLDKTYGGAVPKGVVGDQNDSNDAPFGFVVLTSPDEIQIPLNRRDGSHWEVFDCFDNVSEEEQTVRMVCADTSEASNCGKIHLGHGAVGTIVEMPDGCGPGRYAVVKAMELSSNQQLPDHLTKRGIETGEHAPIYDLTFDYDFRRVPRDLGDTQMRIDFSNEPEYWDNIVAKAAQTKKKRKRSLDDFSGSGTHKHKRWLEEEWRDDAHFGGVSADELHKRWFGSTIIEWLQEMMGSVVPEPELSHAYEDKFIVKLVDERLTCPNMAAKLEIRAETDVKVETNFGFTLIATLSNGLVPDLSNSYLYFRNQGEVKARFMLDGHVTMRYDTNDILLLSADRFGAAFRVPGLVTVGPNFKLFGRLEAEATLGVQLDSRVVLARWDTQQTFPAANVDYHPKEKAKPSGDGTANLLEPTFEYGLQLEGFVSAHIKPTITFGIEFNRNIINVEPATVNLVADGYLRFHAEFDTGSGGTSFCYGVDAGAEIYATIDVPQALAWTLPQTHFGISTLGPVQVYPSGSSPACWSPASSRAVRGLAGLDGPVYDEVWANETVTRRHSDLGLLERATDLEPVLLNKRAQVYGPLMPRMSGLRCPGPTNFGDNPHCELCETPPSQNTKRDEELCIIEHGRPGEPVCPLESPSRRAARHRPLAGRAIEQRAIKTKYVSWDYRNARHDLDCAMYPSCGDAKDNPHVTKWFGWSSSNNVPTSGCQLDIEKLNINQVTVSEYQSDHIYEAQLLRDFFLWLANPANFPTGYGSTPGARTTHDWVSQVLLDVDSGVPAFPVTISWRRPYTVRTDTFFAAAQGLGSIDNPEGLALLHRAINNKKKSIFAEEWLDRGDPNPRTGDLNSRRMHRNTYAVFSYINHASIWPKFRDSSRDIEQALHAFDTTYPYWQPNPPANPPAGMITLPARLPGQPRAGLRDLYCYWFDRKLQSIEANAQIWFTAAQQEYRNNHGSSTAAASWLHATTGKMRTGGPIYNGLKFNRQPGARHGATGLWAHSWYEGLWLLGPAGPF</sequence>
<evidence type="ECO:0000256" key="3">
    <source>
        <dbReference type="ARBA" id="ARBA00008682"/>
    </source>
</evidence>
<dbReference type="GO" id="GO:0000272">
    <property type="term" value="P:polysaccharide catabolic process"/>
    <property type="evidence" value="ECO:0007669"/>
    <property type="project" value="UniProtKB-KW"/>
</dbReference>
<feature type="disulfide bond" evidence="15">
    <location>
        <begin position="185"/>
        <end position="189"/>
    </location>
</feature>
<protein>
    <recommendedName>
        <fullName evidence="4">chitinase</fullName>
        <ecNumber evidence="4">3.2.1.14</ecNumber>
    </recommendedName>
</protein>
<dbReference type="InterPro" id="IPR018371">
    <property type="entry name" value="Chitin-binding_1_CS"/>
</dbReference>
<evidence type="ECO:0000256" key="4">
    <source>
        <dbReference type="ARBA" id="ARBA00012729"/>
    </source>
</evidence>
<dbReference type="PANTHER" id="PTHR47700:SF2">
    <property type="entry name" value="CHITINASE"/>
    <property type="match status" value="1"/>
</dbReference>
<dbReference type="Gene3D" id="3.30.60.10">
    <property type="entry name" value="Endochitinase-like"/>
    <property type="match status" value="1"/>
</dbReference>
<dbReference type="Pfam" id="PF00187">
    <property type="entry name" value="Chitin_bind_1"/>
    <property type="match status" value="1"/>
</dbReference>
<dbReference type="Proteomes" id="UP001321760">
    <property type="component" value="Unassembled WGS sequence"/>
</dbReference>
<keyword evidence="14" id="KW-0624">Polysaccharide degradation</keyword>
<dbReference type="PROSITE" id="PS01095">
    <property type="entry name" value="GH18_1"/>
    <property type="match status" value="1"/>
</dbReference>
<keyword evidence="11" id="KW-0325">Glycoprotein</keyword>
<reference evidence="20" key="1">
    <citation type="journal article" date="2023" name="Mol. Phylogenet. Evol.">
        <title>Genome-scale phylogeny and comparative genomics of the fungal order Sordariales.</title>
        <authorList>
            <person name="Hensen N."/>
            <person name="Bonometti L."/>
            <person name="Westerberg I."/>
            <person name="Brannstrom I.O."/>
            <person name="Guillou S."/>
            <person name="Cros-Aarteil S."/>
            <person name="Calhoun S."/>
            <person name="Haridas S."/>
            <person name="Kuo A."/>
            <person name="Mondo S."/>
            <person name="Pangilinan J."/>
            <person name="Riley R."/>
            <person name="LaButti K."/>
            <person name="Andreopoulos B."/>
            <person name="Lipzen A."/>
            <person name="Chen C."/>
            <person name="Yan M."/>
            <person name="Daum C."/>
            <person name="Ng V."/>
            <person name="Clum A."/>
            <person name="Steindorff A."/>
            <person name="Ohm R.A."/>
            <person name="Martin F."/>
            <person name="Silar P."/>
            <person name="Natvig D.O."/>
            <person name="Lalanne C."/>
            <person name="Gautier V."/>
            <person name="Ament-Velasquez S.L."/>
            <person name="Kruys A."/>
            <person name="Hutchinson M.I."/>
            <person name="Powell A.J."/>
            <person name="Barry K."/>
            <person name="Miller A.N."/>
            <person name="Grigoriev I.V."/>
            <person name="Debuchy R."/>
            <person name="Gladieux P."/>
            <person name="Hiltunen Thoren M."/>
            <person name="Johannesson H."/>
        </authorList>
    </citation>
    <scope>NUCLEOTIDE SEQUENCE</scope>
    <source>
        <strain evidence="20">PSN243</strain>
    </source>
</reference>
<dbReference type="InterPro" id="IPR036861">
    <property type="entry name" value="Endochitinase-like_sf"/>
</dbReference>
<evidence type="ECO:0000256" key="5">
    <source>
        <dbReference type="ARBA" id="ARBA00022525"/>
    </source>
</evidence>
<dbReference type="FunFam" id="3.10.50.10:FF:000003">
    <property type="entry name" value="Class V chitinase CHIT5b"/>
    <property type="match status" value="1"/>
</dbReference>
<evidence type="ECO:0000256" key="10">
    <source>
        <dbReference type="ARBA" id="ARBA00023026"/>
    </source>
</evidence>
<keyword evidence="5" id="KW-0964">Secreted</keyword>
<dbReference type="Pfam" id="PF00704">
    <property type="entry name" value="Glyco_hydro_18"/>
    <property type="match status" value="1"/>
</dbReference>
<dbReference type="InterPro" id="IPR001002">
    <property type="entry name" value="Chitin-bd_1"/>
</dbReference>
<dbReference type="SMART" id="SM00636">
    <property type="entry name" value="Glyco_18"/>
    <property type="match status" value="1"/>
</dbReference>
<evidence type="ECO:0000259" key="19">
    <source>
        <dbReference type="PROSITE" id="PS51910"/>
    </source>
</evidence>
<gene>
    <name evidence="20" type="ORF">QBC34DRAFT_479340</name>
</gene>
<dbReference type="InterPro" id="IPR011583">
    <property type="entry name" value="Chitinase_II/V-like_cat"/>
</dbReference>
<organism evidence="20 21">
    <name type="scientific">Podospora aff. communis PSN243</name>
    <dbReference type="NCBI Taxonomy" id="3040156"/>
    <lineage>
        <taxon>Eukaryota</taxon>
        <taxon>Fungi</taxon>
        <taxon>Dikarya</taxon>
        <taxon>Ascomycota</taxon>
        <taxon>Pezizomycotina</taxon>
        <taxon>Sordariomycetes</taxon>
        <taxon>Sordariomycetidae</taxon>
        <taxon>Sordariales</taxon>
        <taxon>Podosporaceae</taxon>
        <taxon>Podospora</taxon>
    </lineage>
</organism>
<dbReference type="InterPro" id="IPR001223">
    <property type="entry name" value="Glyco_hydro18_cat"/>
</dbReference>
<keyword evidence="13 16" id="KW-0326">Glycosidase</keyword>
<dbReference type="PANTHER" id="PTHR47700">
    <property type="entry name" value="V CHITINASE, PUTATIVE (AFU_ORTHOLOGUE AFUA_6G13720)-RELATED"/>
    <property type="match status" value="1"/>
</dbReference>
<dbReference type="GO" id="GO:0008843">
    <property type="term" value="F:endochitinase activity"/>
    <property type="evidence" value="ECO:0007669"/>
    <property type="project" value="UniProtKB-EC"/>
</dbReference>
<reference evidence="20" key="2">
    <citation type="submission" date="2023-05" db="EMBL/GenBank/DDBJ databases">
        <authorList>
            <consortium name="Lawrence Berkeley National Laboratory"/>
            <person name="Steindorff A."/>
            <person name="Hensen N."/>
            <person name="Bonometti L."/>
            <person name="Westerberg I."/>
            <person name="Brannstrom I.O."/>
            <person name="Guillou S."/>
            <person name="Cros-Aarteil S."/>
            <person name="Calhoun S."/>
            <person name="Haridas S."/>
            <person name="Kuo A."/>
            <person name="Mondo S."/>
            <person name="Pangilinan J."/>
            <person name="Riley R."/>
            <person name="Labutti K."/>
            <person name="Andreopoulos B."/>
            <person name="Lipzen A."/>
            <person name="Chen C."/>
            <person name="Yanf M."/>
            <person name="Daum C."/>
            <person name="Ng V."/>
            <person name="Clum A."/>
            <person name="Ohm R."/>
            <person name="Martin F."/>
            <person name="Silar P."/>
            <person name="Natvig D."/>
            <person name="Lalanne C."/>
            <person name="Gautier V."/>
            <person name="Ament-Velasquez S.L."/>
            <person name="Kruys A."/>
            <person name="Hutchinson M.I."/>
            <person name="Powell A.J."/>
            <person name="Barry K."/>
            <person name="Miller A.N."/>
            <person name="Grigoriev I.V."/>
            <person name="Debuchy R."/>
            <person name="Gladieux P."/>
            <person name="Thoren M.H."/>
            <person name="Johannesson H."/>
        </authorList>
    </citation>
    <scope>NUCLEOTIDE SEQUENCE</scope>
    <source>
        <strain evidence="20">PSN243</strain>
    </source>
</reference>
<comment type="catalytic activity">
    <reaction evidence="1">
        <text>Random endo-hydrolysis of N-acetyl-beta-D-glucosaminide (1-&gt;4)-beta-linkages in chitin and chitodextrins.</text>
        <dbReference type="EC" id="3.2.1.14"/>
    </reaction>
</comment>
<comment type="caution">
    <text evidence="15">Lacks conserved residue(s) required for the propagation of feature annotation.</text>
</comment>
<dbReference type="EC" id="3.2.1.14" evidence="4"/>
<keyword evidence="6 15" id="KW-0147">Chitin-binding</keyword>
<dbReference type="EMBL" id="MU866004">
    <property type="protein sequence ID" value="KAK4442906.1"/>
    <property type="molecule type" value="Genomic_DNA"/>
</dbReference>
<proteinExistence type="inferred from homology"/>
<evidence type="ECO:0000256" key="13">
    <source>
        <dbReference type="ARBA" id="ARBA00023295"/>
    </source>
</evidence>
<accession>A0AAV9G5X4</accession>
<feature type="domain" description="GH18" evidence="19">
    <location>
        <begin position="204"/>
        <end position="566"/>
    </location>
</feature>
<dbReference type="InterPro" id="IPR017853">
    <property type="entry name" value="GH"/>
</dbReference>
<dbReference type="Gene3D" id="3.20.20.80">
    <property type="entry name" value="Glycosidases"/>
    <property type="match status" value="1"/>
</dbReference>
<evidence type="ECO:0000256" key="7">
    <source>
        <dbReference type="ARBA" id="ARBA00022729"/>
    </source>
</evidence>
<comment type="caution">
    <text evidence="20">The sequence shown here is derived from an EMBL/GenBank/DDBJ whole genome shotgun (WGS) entry which is preliminary data.</text>
</comment>
<dbReference type="SUPFAM" id="SSF57016">
    <property type="entry name" value="Plant lectins/antimicrobial peptides"/>
    <property type="match status" value="1"/>
</dbReference>
<dbReference type="SMART" id="SM00270">
    <property type="entry name" value="ChtBD1"/>
    <property type="match status" value="2"/>
</dbReference>
<comment type="similarity">
    <text evidence="3">Belongs to the glycosyl hydrolase 18 family. Chitinase class V subfamily.</text>
</comment>
<evidence type="ECO:0000313" key="20">
    <source>
        <dbReference type="EMBL" id="KAK4442906.1"/>
    </source>
</evidence>
<dbReference type="GO" id="GO:0008061">
    <property type="term" value="F:chitin binding"/>
    <property type="evidence" value="ECO:0007669"/>
    <property type="project" value="UniProtKB-UniRule"/>
</dbReference>
<keyword evidence="9" id="KW-0146">Chitin degradation</keyword>
<dbReference type="InterPro" id="IPR029070">
    <property type="entry name" value="Chitinase_insertion_sf"/>
</dbReference>
<dbReference type="InterPro" id="IPR001579">
    <property type="entry name" value="Glyco_hydro_18_chit_AS"/>
</dbReference>
<evidence type="ECO:0000256" key="16">
    <source>
        <dbReference type="RuleBase" id="RU000489"/>
    </source>
</evidence>
<feature type="disulfide bond" evidence="15">
    <location>
        <begin position="161"/>
        <end position="175"/>
    </location>
</feature>
<evidence type="ECO:0000256" key="9">
    <source>
        <dbReference type="ARBA" id="ARBA00023024"/>
    </source>
</evidence>
<dbReference type="GO" id="GO:0006032">
    <property type="term" value="P:chitin catabolic process"/>
    <property type="evidence" value="ECO:0007669"/>
    <property type="project" value="UniProtKB-KW"/>
</dbReference>
<keyword evidence="8 16" id="KW-0378">Hydrolase</keyword>
<evidence type="ECO:0000256" key="11">
    <source>
        <dbReference type="ARBA" id="ARBA00023180"/>
    </source>
</evidence>
<evidence type="ECO:0000256" key="14">
    <source>
        <dbReference type="ARBA" id="ARBA00023326"/>
    </source>
</evidence>
<evidence type="ECO:0000313" key="21">
    <source>
        <dbReference type="Proteomes" id="UP001321760"/>
    </source>
</evidence>
<comment type="subcellular location">
    <subcellularLocation>
        <location evidence="2">Secreted</location>
    </subcellularLocation>
</comment>
<dbReference type="PROSITE" id="PS50941">
    <property type="entry name" value="CHIT_BIND_I_2"/>
    <property type="match status" value="1"/>
</dbReference>